<evidence type="ECO:0000313" key="12">
    <source>
        <dbReference type="Proteomes" id="UP000282930"/>
    </source>
</evidence>
<dbReference type="Pfam" id="PF25198">
    <property type="entry name" value="Spore_GerAC_N"/>
    <property type="match status" value="1"/>
</dbReference>
<proteinExistence type="inferred from homology"/>
<dbReference type="InterPro" id="IPR057336">
    <property type="entry name" value="GerAC_N"/>
</dbReference>
<keyword evidence="5" id="KW-0472">Membrane</keyword>
<evidence type="ECO:0000256" key="7">
    <source>
        <dbReference type="ARBA" id="ARBA00023288"/>
    </source>
</evidence>
<organism evidence="11 12">
    <name type="scientific">Caldicellulosiruptor changbaiensis</name>
    <dbReference type="NCBI Taxonomy" id="1222016"/>
    <lineage>
        <taxon>Bacteria</taxon>
        <taxon>Bacillati</taxon>
        <taxon>Bacillota</taxon>
        <taxon>Bacillota incertae sedis</taxon>
        <taxon>Caldicellulosiruptorales</taxon>
        <taxon>Caldicellulosiruptoraceae</taxon>
        <taxon>Caldicellulosiruptor</taxon>
    </lineage>
</organism>
<keyword evidence="8" id="KW-0175">Coiled coil</keyword>
<evidence type="ECO:0000256" key="4">
    <source>
        <dbReference type="ARBA" id="ARBA00022729"/>
    </source>
</evidence>
<keyword evidence="12" id="KW-1185">Reference proteome</keyword>
<dbReference type="Gene3D" id="3.30.300.210">
    <property type="entry name" value="Nutrient germinant receptor protein C, domain 3"/>
    <property type="match status" value="1"/>
</dbReference>
<evidence type="ECO:0000256" key="5">
    <source>
        <dbReference type="ARBA" id="ARBA00023136"/>
    </source>
</evidence>
<dbReference type="Pfam" id="PF05504">
    <property type="entry name" value="Spore_GerAC"/>
    <property type="match status" value="1"/>
</dbReference>
<keyword evidence="7" id="KW-0449">Lipoprotein</keyword>
<dbReference type="Gene3D" id="6.20.190.10">
    <property type="entry name" value="Nutrient germinant receptor protein C, domain 1"/>
    <property type="match status" value="1"/>
</dbReference>
<dbReference type="RefSeq" id="WP_127352889.1">
    <property type="nucleotide sequence ID" value="NZ_CP034791.1"/>
</dbReference>
<keyword evidence="4" id="KW-0732">Signal</keyword>
<dbReference type="InterPro" id="IPR038501">
    <property type="entry name" value="Spore_GerAC_C_sf"/>
</dbReference>
<dbReference type="Proteomes" id="UP000282930">
    <property type="component" value="Chromosome"/>
</dbReference>
<evidence type="ECO:0000256" key="8">
    <source>
        <dbReference type="SAM" id="Coils"/>
    </source>
</evidence>
<keyword evidence="6" id="KW-0564">Palmitate</keyword>
<evidence type="ECO:0000259" key="10">
    <source>
        <dbReference type="Pfam" id="PF25198"/>
    </source>
</evidence>
<dbReference type="KEGG" id="ccha:ELD05_13890"/>
<accession>A0A3T0D8V9</accession>
<dbReference type="PANTHER" id="PTHR35789:SF1">
    <property type="entry name" value="SPORE GERMINATION PROTEIN B3"/>
    <property type="match status" value="1"/>
</dbReference>
<comment type="similarity">
    <text evidence="2">Belongs to the GerABKC lipoprotein family.</text>
</comment>
<sequence>MRKIALFAIVILLLSQYGCWNRRELNDILIVQAVGIDRLKNGNFRLTYQVLKPKVLKNPSNIPSSPQQKGVWCFSSTGKTIFDAIRNATLSSDKKLFWTHNKIVIVSESLAKKGIKEVLDMILRDHEFRSDAYLIITSEDIEKFMNISSPIESIPAKELENVIKNYYANSKTMPMKIYEFVKMTNTKSKVGFAPFVEIKRPLALSSENYMFFVSKTAVFDNFKLIGYLSHDETRGVLWVLNKIKSGIYPIEDKNKSISLELIHSSSKISARNTKNKVLFKIEIISEVNLGEKEKDLQFTQKNLEEVKKELSKSISKDINQALKKSFELRADIPHFQDIYYIKYKKPLKFDKQRIAVSITVKPFIRRFGMLKN</sequence>
<dbReference type="InterPro" id="IPR008844">
    <property type="entry name" value="Spore_GerAC-like"/>
</dbReference>
<keyword evidence="3" id="KW-0309">Germination</keyword>
<comment type="subcellular location">
    <subcellularLocation>
        <location evidence="1">Membrane</location>
        <topology evidence="1">Lipid-anchor</topology>
    </subcellularLocation>
</comment>
<dbReference type="InterPro" id="IPR046953">
    <property type="entry name" value="Spore_GerAC-like_C"/>
</dbReference>
<feature type="domain" description="Spore germination protein N-terminal" evidence="10">
    <location>
        <begin position="21"/>
        <end position="197"/>
    </location>
</feature>
<dbReference type="NCBIfam" id="TIGR02887">
    <property type="entry name" value="spore_ger_x_C"/>
    <property type="match status" value="1"/>
</dbReference>
<gene>
    <name evidence="11" type="ORF">ELD05_13890</name>
</gene>
<dbReference type="GO" id="GO:0009847">
    <property type="term" value="P:spore germination"/>
    <property type="evidence" value="ECO:0007669"/>
    <property type="project" value="InterPro"/>
</dbReference>
<evidence type="ECO:0000256" key="2">
    <source>
        <dbReference type="ARBA" id="ARBA00007886"/>
    </source>
</evidence>
<dbReference type="GO" id="GO:0016020">
    <property type="term" value="C:membrane"/>
    <property type="evidence" value="ECO:0007669"/>
    <property type="project" value="UniProtKB-SubCell"/>
</dbReference>
<protein>
    <submittedName>
        <fullName evidence="11">Ger(X)C family spore germination protein</fullName>
    </submittedName>
</protein>
<name>A0A3T0D8V9_9FIRM</name>
<evidence type="ECO:0000259" key="9">
    <source>
        <dbReference type="Pfam" id="PF05504"/>
    </source>
</evidence>
<dbReference type="EMBL" id="CP034791">
    <property type="protein sequence ID" value="AZT91590.1"/>
    <property type="molecule type" value="Genomic_DNA"/>
</dbReference>
<evidence type="ECO:0000256" key="3">
    <source>
        <dbReference type="ARBA" id="ARBA00022544"/>
    </source>
</evidence>
<evidence type="ECO:0000256" key="6">
    <source>
        <dbReference type="ARBA" id="ARBA00023139"/>
    </source>
</evidence>
<evidence type="ECO:0000313" key="11">
    <source>
        <dbReference type="EMBL" id="AZT91590.1"/>
    </source>
</evidence>
<dbReference type="PANTHER" id="PTHR35789">
    <property type="entry name" value="SPORE GERMINATION PROTEIN B3"/>
    <property type="match status" value="1"/>
</dbReference>
<dbReference type="AlphaFoldDB" id="A0A3T0D8V9"/>
<feature type="domain" description="Spore germination GerAC-like C-terminal" evidence="9">
    <location>
        <begin position="215"/>
        <end position="368"/>
    </location>
</feature>
<evidence type="ECO:0000256" key="1">
    <source>
        <dbReference type="ARBA" id="ARBA00004635"/>
    </source>
</evidence>
<feature type="coiled-coil region" evidence="8">
    <location>
        <begin position="289"/>
        <end position="316"/>
    </location>
</feature>
<reference evidence="11 12" key="1">
    <citation type="submission" date="2018-12" db="EMBL/GenBank/DDBJ databases">
        <title>Genome sequence from the cellulolytic species, Caldicellulosiruptor changbaiensis.</title>
        <authorList>
            <person name="Blumer-Schuette S.E."/>
            <person name="Mendoza C."/>
        </authorList>
    </citation>
    <scope>NUCLEOTIDE SEQUENCE [LARGE SCALE GENOMIC DNA]</scope>
    <source>
        <strain evidence="11 12">CBS-Z</strain>
    </source>
</reference>